<dbReference type="OrthoDB" id="8410214at2"/>
<gene>
    <name evidence="1" type="ORF">CFBP5507_14580</name>
</gene>
<dbReference type="KEGG" id="asal:CFBP5507_14580"/>
<name>A0A4Z1QVJ0_9HYPH</name>
<dbReference type="EMBL" id="CP109968">
    <property type="protein sequence ID" value="UYZ07425.1"/>
    <property type="molecule type" value="Genomic_DNA"/>
</dbReference>
<protein>
    <submittedName>
        <fullName evidence="1">Uncharacterized protein</fullName>
    </submittedName>
</protein>
<evidence type="ECO:0000313" key="1">
    <source>
        <dbReference type="EMBL" id="UYZ07425.1"/>
    </source>
</evidence>
<accession>A0A4Z1QVJ0</accession>
<organism evidence="1 2">
    <name type="scientific">Agrobacterium salinitolerans</name>
    <dbReference type="NCBI Taxonomy" id="1183413"/>
    <lineage>
        <taxon>Bacteria</taxon>
        <taxon>Pseudomonadati</taxon>
        <taxon>Pseudomonadota</taxon>
        <taxon>Alphaproteobacteria</taxon>
        <taxon>Hyphomicrobiales</taxon>
        <taxon>Rhizobiaceae</taxon>
        <taxon>Rhizobium/Agrobacterium group</taxon>
        <taxon>Agrobacterium</taxon>
    </lineage>
</organism>
<reference evidence="1" key="1">
    <citation type="submission" date="2022-10" db="EMBL/GenBank/DDBJ databases">
        <title>Complete genome sequence of Agrobacterium salinitolerans CFBP5507.</title>
        <authorList>
            <person name="Tchabashvili S."/>
            <person name="Yen H.-C."/>
            <person name="Haryono M."/>
            <person name="Lin Y.-C."/>
            <person name="Lai E.-M."/>
            <person name="Kuo C.-H."/>
        </authorList>
    </citation>
    <scope>NUCLEOTIDE SEQUENCE</scope>
    <source>
        <strain evidence="1">CFBP5507</strain>
    </source>
</reference>
<sequence>MRNTNITVIDEETRKQRIAQAWHYMVPIDPMPLEEMEAALGTVAYSTINAISVEDLGFLARSMLVYGDSRAREAMSGFEEE</sequence>
<dbReference type="AlphaFoldDB" id="A0A4Z1QVJ0"/>
<evidence type="ECO:0000313" key="2">
    <source>
        <dbReference type="Proteomes" id="UP000298735"/>
    </source>
</evidence>
<proteinExistence type="predicted"/>
<dbReference type="Proteomes" id="UP000298735">
    <property type="component" value="Chromosome Circular"/>
</dbReference>
<dbReference type="RefSeq" id="WP_137409668.1">
    <property type="nucleotide sequence ID" value="NZ_CP109968.1"/>
</dbReference>